<evidence type="ECO:0000256" key="1">
    <source>
        <dbReference type="ARBA" id="ARBA00022441"/>
    </source>
</evidence>
<evidence type="ECO:0000259" key="3">
    <source>
        <dbReference type="Pfam" id="PF24981"/>
    </source>
</evidence>
<sequence length="90" mass="10449">FSYRTNTTDIFHVDLHYWTNLKSTPSSSSPRERAFHSATIIGNYMVVYGGNFHIHYHEEKCYDGDIFFYHLGCHQWVSSEELGLLISTGN</sequence>
<dbReference type="PANTHER" id="PTHR46461:SF2">
    <property type="entry name" value="ATTRACTIN"/>
    <property type="match status" value="1"/>
</dbReference>
<evidence type="ECO:0000256" key="2">
    <source>
        <dbReference type="ARBA" id="ARBA00022737"/>
    </source>
</evidence>
<dbReference type="InterPro" id="IPR015915">
    <property type="entry name" value="Kelch-typ_b-propeller"/>
</dbReference>
<dbReference type="AlphaFoldDB" id="A0A401QA94"/>
<dbReference type="OrthoDB" id="263283at2759"/>
<reference evidence="4 5" key="1">
    <citation type="journal article" date="2018" name="Nat. Ecol. Evol.">
        <title>Shark genomes provide insights into elasmobranch evolution and the origin of vertebrates.</title>
        <authorList>
            <person name="Hara Y"/>
            <person name="Yamaguchi K"/>
            <person name="Onimaru K"/>
            <person name="Kadota M"/>
            <person name="Koyanagi M"/>
            <person name="Keeley SD"/>
            <person name="Tatsumi K"/>
            <person name="Tanaka K"/>
            <person name="Motone F"/>
            <person name="Kageyama Y"/>
            <person name="Nozu R"/>
            <person name="Adachi N"/>
            <person name="Nishimura O"/>
            <person name="Nakagawa R"/>
            <person name="Tanegashima C"/>
            <person name="Kiyatake I"/>
            <person name="Matsumoto R"/>
            <person name="Murakumo K"/>
            <person name="Nishida K"/>
            <person name="Terakita A"/>
            <person name="Kuratani S"/>
            <person name="Sato K"/>
            <person name="Hyodo S Kuraku.S."/>
        </authorList>
    </citation>
    <scope>NUCLEOTIDE SEQUENCE [LARGE SCALE GENOMIC DNA]</scope>
</reference>
<keyword evidence="1" id="KW-0880">Kelch repeat</keyword>
<comment type="caution">
    <text evidence="4">The sequence shown here is derived from an EMBL/GenBank/DDBJ whole genome shotgun (WGS) entry which is preliminary data.</text>
</comment>
<keyword evidence="2" id="KW-0677">Repeat</keyword>
<dbReference type="SUPFAM" id="SSF50965">
    <property type="entry name" value="Galactose oxidase, central domain"/>
    <property type="match status" value="1"/>
</dbReference>
<keyword evidence="5" id="KW-1185">Reference proteome</keyword>
<feature type="non-terminal residue" evidence="4">
    <location>
        <position position="90"/>
    </location>
</feature>
<gene>
    <name evidence="4" type="ORF">scyTo_0022646</name>
</gene>
<dbReference type="GO" id="GO:0005737">
    <property type="term" value="C:cytoplasm"/>
    <property type="evidence" value="ECO:0007669"/>
    <property type="project" value="TreeGrafter"/>
</dbReference>
<dbReference type="InterPro" id="IPR056737">
    <property type="entry name" value="Beta-prop_ATRN-MKLN-like"/>
</dbReference>
<dbReference type="GO" id="GO:0003682">
    <property type="term" value="F:chromatin binding"/>
    <property type="evidence" value="ECO:0007669"/>
    <property type="project" value="InterPro"/>
</dbReference>
<feature type="non-terminal residue" evidence="4">
    <location>
        <position position="1"/>
    </location>
</feature>
<feature type="domain" description="Attractin/MKLN-like beta-propeller" evidence="3">
    <location>
        <begin position="4"/>
        <end position="80"/>
    </location>
</feature>
<protein>
    <recommendedName>
        <fullName evidence="3">Attractin/MKLN-like beta-propeller domain-containing protein</fullName>
    </recommendedName>
</protein>
<dbReference type="Proteomes" id="UP000288216">
    <property type="component" value="Unassembled WGS sequence"/>
</dbReference>
<organism evidence="4 5">
    <name type="scientific">Scyliorhinus torazame</name>
    <name type="common">Cloudy catshark</name>
    <name type="synonym">Catulus torazame</name>
    <dbReference type="NCBI Taxonomy" id="75743"/>
    <lineage>
        <taxon>Eukaryota</taxon>
        <taxon>Metazoa</taxon>
        <taxon>Chordata</taxon>
        <taxon>Craniata</taxon>
        <taxon>Vertebrata</taxon>
        <taxon>Chondrichthyes</taxon>
        <taxon>Elasmobranchii</taxon>
        <taxon>Galeomorphii</taxon>
        <taxon>Galeoidea</taxon>
        <taxon>Carcharhiniformes</taxon>
        <taxon>Scyliorhinidae</taxon>
        <taxon>Scyliorhinus</taxon>
    </lineage>
</organism>
<dbReference type="PANTHER" id="PTHR46461">
    <property type="entry name" value="KELCH DOMAIN-CONTAINING PROTEIN 3"/>
    <property type="match status" value="1"/>
</dbReference>
<evidence type="ECO:0000313" key="4">
    <source>
        <dbReference type="EMBL" id="GCB82292.1"/>
    </source>
</evidence>
<name>A0A401QA94_SCYTO</name>
<dbReference type="STRING" id="75743.A0A401QA94"/>
<dbReference type="Gene3D" id="2.120.10.80">
    <property type="entry name" value="Kelch-type beta propeller"/>
    <property type="match status" value="1"/>
</dbReference>
<accession>A0A401QA94</accession>
<proteinExistence type="predicted"/>
<dbReference type="EMBL" id="BFAA01023347">
    <property type="protein sequence ID" value="GCB82292.1"/>
    <property type="molecule type" value="Genomic_DNA"/>
</dbReference>
<evidence type="ECO:0000313" key="5">
    <source>
        <dbReference type="Proteomes" id="UP000288216"/>
    </source>
</evidence>
<dbReference type="Pfam" id="PF24981">
    <property type="entry name" value="Beta-prop_ATRN-LZTR1"/>
    <property type="match status" value="1"/>
</dbReference>
<dbReference type="InterPro" id="IPR052637">
    <property type="entry name" value="KLHDC3-like"/>
</dbReference>
<dbReference type="InterPro" id="IPR011043">
    <property type="entry name" value="Gal_Oxase/kelch_b-propeller"/>
</dbReference>